<dbReference type="Gene3D" id="2.40.100.10">
    <property type="entry name" value="Cyclophilin-like"/>
    <property type="match status" value="1"/>
</dbReference>
<evidence type="ECO:0000313" key="2">
    <source>
        <dbReference type="EMBL" id="CAL7932771.1"/>
    </source>
</evidence>
<dbReference type="Proteomes" id="UP001642520">
    <property type="component" value="Unassembled WGS sequence"/>
</dbReference>
<dbReference type="InterPro" id="IPR002130">
    <property type="entry name" value="Cyclophilin-type_PPIase_dom"/>
</dbReference>
<feature type="domain" description="PPIase cyclophilin-type" evidence="1">
    <location>
        <begin position="172"/>
        <end position="328"/>
    </location>
</feature>
<dbReference type="PRINTS" id="PR00153">
    <property type="entry name" value="CSAPPISMRASE"/>
</dbReference>
<dbReference type="SUPFAM" id="SSF50891">
    <property type="entry name" value="Cyclophilin-like"/>
    <property type="match status" value="1"/>
</dbReference>
<accession>A0ABP1N3M0</accession>
<proteinExistence type="predicted"/>
<dbReference type="PANTHER" id="PTHR11071:SF561">
    <property type="entry name" value="PEPTIDYL-PROLYL CIS-TRANS ISOMERASE D-RELATED"/>
    <property type="match status" value="1"/>
</dbReference>
<dbReference type="PANTHER" id="PTHR11071">
    <property type="entry name" value="PEPTIDYL-PROLYL CIS-TRANS ISOMERASE"/>
    <property type="match status" value="1"/>
</dbReference>
<organism evidence="3 4">
    <name type="scientific">Xylocopa violacea</name>
    <name type="common">Violet carpenter bee</name>
    <name type="synonym">Apis violacea</name>
    <dbReference type="NCBI Taxonomy" id="135666"/>
    <lineage>
        <taxon>Eukaryota</taxon>
        <taxon>Metazoa</taxon>
        <taxon>Ecdysozoa</taxon>
        <taxon>Arthropoda</taxon>
        <taxon>Hexapoda</taxon>
        <taxon>Insecta</taxon>
        <taxon>Pterygota</taxon>
        <taxon>Neoptera</taxon>
        <taxon>Endopterygota</taxon>
        <taxon>Hymenoptera</taxon>
        <taxon>Apocrita</taxon>
        <taxon>Aculeata</taxon>
        <taxon>Apoidea</taxon>
        <taxon>Anthophila</taxon>
        <taxon>Apidae</taxon>
        <taxon>Xylocopa</taxon>
        <taxon>Xylocopa</taxon>
    </lineage>
</organism>
<dbReference type="EMBL" id="CAXAJV020001282">
    <property type="protein sequence ID" value="CAL7934997.1"/>
    <property type="molecule type" value="Genomic_DNA"/>
</dbReference>
<reference evidence="3 4" key="1">
    <citation type="submission" date="2024-08" db="EMBL/GenBank/DDBJ databases">
        <authorList>
            <person name="Will J Nash"/>
            <person name="Angela Man"/>
            <person name="Seanna McTaggart"/>
            <person name="Kendall Baker"/>
            <person name="Tom Barker"/>
            <person name="Leah Catchpole"/>
            <person name="Alex Durrant"/>
            <person name="Karim Gharbi"/>
            <person name="Naomi Irish"/>
            <person name="Gemy Kaithakottil"/>
            <person name="Debby Ku"/>
            <person name="Aaliyah Providence"/>
            <person name="Felix Shaw"/>
            <person name="David Swarbreck"/>
            <person name="Chris Watkins"/>
            <person name="Ann M. McCartney"/>
            <person name="Giulio Formenti"/>
            <person name="Alice Mouton"/>
            <person name="Noel Vella"/>
            <person name="Bjorn M von Reumont"/>
            <person name="Adriana Vella"/>
            <person name="Wilfried Haerty"/>
        </authorList>
    </citation>
    <scope>NUCLEOTIDE SEQUENCE [LARGE SCALE GENOMIC DNA]</scope>
</reference>
<dbReference type="InterPro" id="IPR029000">
    <property type="entry name" value="Cyclophilin-like_dom_sf"/>
</dbReference>
<name>A0ABP1N3M0_XYLVO</name>
<dbReference type="PROSITE" id="PS50072">
    <property type="entry name" value="CSA_PPIASE_2"/>
    <property type="match status" value="1"/>
</dbReference>
<evidence type="ECO:0000313" key="4">
    <source>
        <dbReference type="Proteomes" id="UP001642520"/>
    </source>
</evidence>
<sequence>MNANTGKKDKRRIAQAVAKIDNKPPKFDVSAYYKKRSLIIDLNRVRQLDKENIKLLRRINVLTRLGGNIDCWLPKMKYISKLENPEVINKRFMKQNKQLLQRINTASSSYPTTEFIQHWKEMKEKVLHSRRYPHDATVDIIGLLSHQDHCMVKDLSLLKEMNPSIRTKCFFEIEIKGDNQKLGRIQFELYDDIVPQTCANFAELCRGNNNLSYKNTPFHRIVSGYWCQGGDVTKFNGSGGTSIYGESFENENFNLRHAGPGILSMCTESENTCNSKFNLTFRQLQTVDGKHVVFGKVITGLSNIYKIEEFGTKTGKPFKTIIISNCGVISRNTNKTHRILNKT</sequence>
<keyword evidence="4" id="KW-1185">Reference proteome</keyword>
<dbReference type="EMBL" id="CAXAJV020000289">
    <property type="protein sequence ID" value="CAL7932771.1"/>
    <property type="molecule type" value="Genomic_DNA"/>
</dbReference>
<evidence type="ECO:0000313" key="3">
    <source>
        <dbReference type="EMBL" id="CAL7934997.1"/>
    </source>
</evidence>
<dbReference type="Pfam" id="PF00160">
    <property type="entry name" value="Pro_isomerase"/>
    <property type="match status" value="1"/>
</dbReference>
<gene>
    <name evidence="3" type="ORF">XYLVIOL_LOCUS1336</name>
    <name evidence="2" type="ORF">XYLVIOL_LOCUS33</name>
</gene>
<evidence type="ECO:0000259" key="1">
    <source>
        <dbReference type="PROSITE" id="PS50072"/>
    </source>
</evidence>
<protein>
    <recommendedName>
        <fullName evidence="1">PPIase cyclophilin-type domain-containing protein</fullName>
    </recommendedName>
</protein>
<comment type="caution">
    <text evidence="3">The sequence shown here is derived from an EMBL/GenBank/DDBJ whole genome shotgun (WGS) entry which is preliminary data.</text>
</comment>